<organism evidence="2 3">
    <name type="scientific">Hymenobacter nivis</name>
    <dbReference type="NCBI Taxonomy" id="1850093"/>
    <lineage>
        <taxon>Bacteria</taxon>
        <taxon>Pseudomonadati</taxon>
        <taxon>Bacteroidota</taxon>
        <taxon>Cytophagia</taxon>
        <taxon>Cytophagales</taxon>
        <taxon>Hymenobacteraceae</taxon>
        <taxon>Hymenobacter</taxon>
    </lineage>
</organism>
<dbReference type="AlphaFoldDB" id="A0A2Z3GX16"/>
<dbReference type="KEGG" id="hnv:DDQ68_11050"/>
<evidence type="ECO:0000256" key="1">
    <source>
        <dbReference type="SAM" id="SignalP"/>
    </source>
</evidence>
<gene>
    <name evidence="2" type="ORF">DDQ68_11050</name>
</gene>
<evidence type="ECO:0000313" key="2">
    <source>
        <dbReference type="EMBL" id="AWM33270.1"/>
    </source>
</evidence>
<reference evidence="3" key="1">
    <citation type="submission" date="2018-04" db="EMBL/GenBank/DDBJ databases">
        <title>Complete genome of Antarctic heterotrophic bacterium Hymenobacter nivis.</title>
        <authorList>
            <person name="Terashima M."/>
        </authorList>
    </citation>
    <scope>NUCLEOTIDE SEQUENCE [LARGE SCALE GENOMIC DNA]</scope>
    <source>
        <strain evidence="3">NBRC 111535</strain>
    </source>
</reference>
<dbReference type="Proteomes" id="UP000245999">
    <property type="component" value="Chromosome"/>
</dbReference>
<name>A0A2Z3GX16_9BACT</name>
<keyword evidence="1" id="KW-0732">Signal</keyword>
<sequence>MNTVLNNFTFRVLAFACLSFGCGFAMAKAVHKPAQPAGAAAHSSRYFYSAQPLAAGPGTPTAA</sequence>
<dbReference type="EMBL" id="CP029145">
    <property type="protein sequence ID" value="AWM33270.1"/>
    <property type="molecule type" value="Genomic_DNA"/>
</dbReference>
<keyword evidence="3" id="KW-1185">Reference proteome</keyword>
<dbReference type="RefSeq" id="WP_109656352.1">
    <property type="nucleotide sequence ID" value="NZ_CP029145.1"/>
</dbReference>
<proteinExistence type="predicted"/>
<protein>
    <submittedName>
        <fullName evidence="2">Uncharacterized protein</fullName>
    </submittedName>
</protein>
<accession>A0A2Z3GX16</accession>
<feature type="chain" id="PRO_5016402718" evidence="1">
    <location>
        <begin position="28"/>
        <end position="63"/>
    </location>
</feature>
<evidence type="ECO:0000313" key="3">
    <source>
        <dbReference type="Proteomes" id="UP000245999"/>
    </source>
</evidence>
<feature type="signal peptide" evidence="1">
    <location>
        <begin position="1"/>
        <end position="27"/>
    </location>
</feature>